<feature type="non-terminal residue" evidence="2">
    <location>
        <position position="1"/>
    </location>
</feature>
<dbReference type="EMBL" id="LSRL02008386">
    <property type="protein sequence ID" value="TDG38201.1"/>
    <property type="molecule type" value="Genomic_DNA"/>
</dbReference>
<keyword evidence="3" id="KW-1185">Reference proteome</keyword>
<evidence type="ECO:0000256" key="1">
    <source>
        <dbReference type="SAM" id="MobiDB-lite"/>
    </source>
</evidence>
<evidence type="ECO:0000313" key="3">
    <source>
        <dbReference type="Proteomes" id="UP000295192"/>
    </source>
</evidence>
<dbReference type="AlphaFoldDB" id="A0A484ARH7"/>
<evidence type="ECO:0000313" key="2">
    <source>
        <dbReference type="EMBL" id="TDG38201.1"/>
    </source>
</evidence>
<name>A0A484ARH7_DRONA</name>
<sequence>QPPVQLHPAMSHGPRPQYVPRSGFPSPHILMTQLPSSDLRPLTTPQGPFRTLYFTTIASAQQHQ</sequence>
<organism evidence="2 3">
    <name type="scientific">Drosophila navojoa</name>
    <name type="common">Fruit fly</name>
    <dbReference type="NCBI Taxonomy" id="7232"/>
    <lineage>
        <taxon>Eukaryota</taxon>
        <taxon>Metazoa</taxon>
        <taxon>Ecdysozoa</taxon>
        <taxon>Arthropoda</taxon>
        <taxon>Hexapoda</taxon>
        <taxon>Insecta</taxon>
        <taxon>Pterygota</taxon>
        <taxon>Neoptera</taxon>
        <taxon>Endopterygota</taxon>
        <taxon>Diptera</taxon>
        <taxon>Brachycera</taxon>
        <taxon>Muscomorpha</taxon>
        <taxon>Ephydroidea</taxon>
        <taxon>Drosophilidae</taxon>
        <taxon>Drosophila</taxon>
    </lineage>
</organism>
<reference evidence="2 3" key="1">
    <citation type="journal article" date="2019" name="J. Hered.">
        <title>An Improved Genome Assembly for Drosophila navojoa, the Basal Species in the mojavensis Cluster.</title>
        <authorList>
            <person name="Vanderlinde T."/>
            <person name="Dupim E.G."/>
            <person name="Nazario-Yepiz N.O."/>
            <person name="Carvalho A.B."/>
        </authorList>
    </citation>
    <scope>NUCLEOTIDE SEQUENCE [LARGE SCALE GENOMIC DNA]</scope>
    <source>
        <strain evidence="2">Navoj_Jal97</strain>
        <tissue evidence="2">Whole organism</tissue>
    </source>
</reference>
<protein>
    <submittedName>
        <fullName evidence="2">Uncharacterized protein</fullName>
    </submittedName>
</protein>
<accession>A0A484ARH7</accession>
<dbReference type="Proteomes" id="UP000295192">
    <property type="component" value="Unassembled WGS sequence"/>
</dbReference>
<proteinExistence type="predicted"/>
<gene>
    <name evidence="2" type="ORF">AWZ03_015377</name>
</gene>
<feature type="region of interest" description="Disordered" evidence="1">
    <location>
        <begin position="1"/>
        <end position="24"/>
    </location>
</feature>
<comment type="caution">
    <text evidence="2">The sequence shown here is derived from an EMBL/GenBank/DDBJ whole genome shotgun (WGS) entry which is preliminary data.</text>
</comment>